<keyword evidence="2" id="KW-1185">Reference proteome</keyword>
<dbReference type="EMBL" id="CP121694">
    <property type="protein sequence ID" value="WRO20985.1"/>
    <property type="molecule type" value="Genomic_DNA"/>
</dbReference>
<reference evidence="1 2" key="1">
    <citation type="submission" date="2023-04" db="EMBL/GenBank/DDBJ databases">
        <authorList>
            <person name="Hsu D."/>
        </authorList>
    </citation>
    <scope>NUCLEOTIDE SEQUENCE [LARGE SCALE GENOMIC DNA]</scope>
    <source>
        <strain evidence="1 2">MK1</strain>
    </source>
</reference>
<accession>A0AAU0UL10</accession>
<dbReference type="Proteomes" id="UP001329915">
    <property type="component" value="Chromosome"/>
</dbReference>
<organism evidence="1 2">
    <name type="scientific">Metallumcola ferriviriculae</name>
    <dbReference type="NCBI Taxonomy" id="3039180"/>
    <lineage>
        <taxon>Bacteria</taxon>
        <taxon>Bacillati</taxon>
        <taxon>Bacillota</taxon>
        <taxon>Clostridia</taxon>
        <taxon>Neomoorellales</taxon>
        <taxon>Desulfitibacteraceae</taxon>
        <taxon>Metallumcola</taxon>
    </lineage>
</organism>
<proteinExistence type="predicted"/>
<dbReference type="KEGG" id="dbc:MFMK1_000776"/>
<protein>
    <submittedName>
        <fullName evidence="1">Uncharacterized protein</fullName>
    </submittedName>
</protein>
<dbReference type="AlphaFoldDB" id="A0AAU0UL10"/>
<dbReference type="RefSeq" id="WP_366923860.1">
    <property type="nucleotide sequence ID" value="NZ_CP121694.1"/>
</dbReference>
<gene>
    <name evidence="1" type="ORF">MFMK1_000776</name>
</gene>
<evidence type="ECO:0000313" key="2">
    <source>
        <dbReference type="Proteomes" id="UP001329915"/>
    </source>
</evidence>
<evidence type="ECO:0000313" key="1">
    <source>
        <dbReference type="EMBL" id="WRO20985.1"/>
    </source>
</evidence>
<name>A0AAU0UL10_9FIRM</name>
<sequence length="172" mass="20171">MFFRSKLSAKRLNDLLNNALIHKISNCEYTLHDHWKTIALKLENAEIMKRFCEQGGTNGDETIVDITITLLNGNACLVVYKAPIEFNLLDGRTYDDKENREFSSNLNWIHQGPWCIEILSQVEDLEKDIVIRKENLQKEKLNHKEKEQKNIETRIDYFTKVFSRNSSSHKTK</sequence>